<gene>
    <name evidence="2" type="ORF">GPUH_LOCUS8416</name>
</gene>
<evidence type="ECO:0000313" key="3">
    <source>
        <dbReference type="Proteomes" id="UP000271098"/>
    </source>
</evidence>
<dbReference type="SUPFAM" id="SSF51206">
    <property type="entry name" value="cAMP-binding domain-like"/>
    <property type="match status" value="1"/>
</dbReference>
<accession>A0A183DI75</accession>
<keyword evidence="3" id="KW-1185">Reference proteome</keyword>
<reference evidence="2 3" key="2">
    <citation type="submission" date="2018-11" db="EMBL/GenBank/DDBJ databases">
        <authorList>
            <consortium name="Pathogen Informatics"/>
        </authorList>
    </citation>
    <scope>NUCLEOTIDE SEQUENCE [LARGE SCALE GENOMIC DNA]</scope>
</reference>
<dbReference type="WBParaSite" id="GPUH_0000842501-mRNA-1">
    <property type="protein sequence ID" value="GPUH_0000842501-mRNA-1"/>
    <property type="gene ID" value="GPUH_0000842501"/>
</dbReference>
<proteinExistence type="predicted"/>
<dbReference type="Proteomes" id="UP000271098">
    <property type="component" value="Unassembled WGS sequence"/>
</dbReference>
<dbReference type="OrthoDB" id="5873271at2759"/>
<organism evidence="4">
    <name type="scientific">Gongylonema pulchrum</name>
    <dbReference type="NCBI Taxonomy" id="637853"/>
    <lineage>
        <taxon>Eukaryota</taxon>
        <taxon>Metazoa</taxon>
        <taxon>Ecdysozoa</taxon>
        <taxon>Nematoda</taxon>
        <taxon>Chromadorea</taxon>
        <taxon>Rhabditida</taxon>
        <taxon>Spirurina</taxon>
        <taxon>Spiruromorpha</taxon>
        <taxon>Spiruroidea</taxon>
        <taxon>Gongylonematidae</taxon>
        <taxon>Gongylonema</taxon>
    </lineage>
</organism>
<protein>
    <submittedName>
        <fullName evidence="4">Cyclic nucleotide-binding domain-containing protein</fullName>
    </submittedName>
</protein>
<dbReference type="InterPro" id="IPR018490">
    <property type="entry name" value="cNMP-bd_dom_sf"/>
</dbReference>
<dbReference type="InterPro" id="IPR014710">
    <property type="entry name" value="RmlC-like_jellyroll"/>
</dbReference>
<dbReference type="Pfam" id="PF00027">
    <property type="entry name" value="cNMP_binding"/>
    <property type="match status" value="1"/>
</dbReference>
<feature type="domain" description="Cyclic nucleotide-binding" evidence="1">
    <location>
        <begin position="20"/>
        <end position="67"/>
    </location>
</feature>
<sequence length="124" mass="14257">MLELPPDWSVQSKDLVVWQYKENEYLIRPGDKDESVIIVLEGIIAVYISHTEGKEHMVRKISVGDSFFSLLSVLDVFMVCLGLLPSTLQKTLAVLRALMIMRTNRFIYIKFSVTIIRSFEGVIY</sequence>
<dbReference type="EMBL" id="UYRT01024489">
    <property type="protein sequence ID" value="VDK62488.1"/>
    <property type="molecule type" value="Genomic_DNA"/>
</dbReference>
<evidence type="ECO:0000313" key="2">
    <source>
        <dbReference type="EMBL" id="VDK62488.1"/>
    </source>
</evidence>
<dbReference type="CDD" id="cd00038">
    <property type="entry name" value="CAP_ED"/>
    <property type="match status" value="1"/>
</dbReference>
<reference evidence="4" key="1">
    <citation type="submission" date="2016-06" db="UniProtKB">
        <authorList>
            <consortium name="WormBaseParasite"/>
        </authorList>
    </citation>
    <scope>IDENTIFICATION</scope>
</reference>
<dbReference type="PROSITE" id="PS50042">
    <property type="entry name" value="CNMP_BINDING_3"/>
    <property type="match status" value="1"/>
</dbReference>
<evidence type="ECO:0000313" key="4">
    <source>
        <dbReference type="WBParaSite" id="GPUH_0000842501-mRNA-1"/>
    </source>
</evidence>
<evidence type="ECO:0000259" key="1">
    <source>
        <dbReference type="PROSITE" id="PS50042"/>
    </source>
</evidence>
<dbReference type="Gene3D" id="2.60.120.10">
    <property type="entry name" value="Jelly Rolls"/>
    <property type="match status" value="1"/>
</dbReference>
<dbReference type="AlphaFoldDB" id="A0A183DI75"/>
<name>A0A183DI75_9BILA</name>
<dbReference type="InterPro" id="IPR000595">
    <property type="entry name" value="cNMP-bd_dom"/>
</dbReference>